<feature type="region of interest" description="Disordered" evidence="1">
    <location>
        <begin position="523"/>
        <end position="561"/>
    </location>
</feature>
<feature type="region of interest" description="Disordered" evidence="1">
    <location>
        <begin position="1204"/>
        <end position="1225"/>
    </location>
</feature>
<feature type="compositionally biased region" description="Polar residues" evidence="1">
    <location>
        <begin position="722"/>
        <end position="732"/>
    </location>
</feature>
<reference evidence="2 5" key="2">
    <citation type="journal article" date="2012" name="J. Bacteriol.">
        <title>Complete genome sequence of the metabolically versatile halophilic archaeon Haloferax mediterranei, a poly(3-hydroxybutyrate-co-3-hydroxyvalerate) producer.</title>
        <authorList>
            <person name="Han J."/>
            <person name="Zhang F."/>
            <person name="Hou J."/>
            <person name="Liu X."/>
            <person name="Li M."/>
            <person name="Liu H."/>
            <person name="Cai L."/>
            <person name="Zhang B."/>
            <person name="Chen Y."/>
            <person name="Zhou J."/>
            <person name="Hu S."/>
            <person name="Xiang H."/>
        </authorList>
    </citation>
    <scope>NUCLEOTIDE SEQUENCE [LARGE SCALE GENOMIC DNA]</scope>
    <source>
        <strain evidence="5">ATCC 33500 / DSM 1411 / JCM 8866 / NBRC 14739 / NCIMB 2177 / R-4</strain>
        <strain evidence="2">CGMCC 1.2087</strain>
        <plasmid evidence="5">pHM300</plasmid>
    </source>
</reference>
<proteinExistence type="predicted"/>
<accession>I3RA23</accession>
<feature type="compositionally biased region" description="Basic and acidic residues" evidence="1">
    <location>
        <begin position="1096"/>
        <end position="1106"/>
    </location>
</feature>
<feature type="region of interest" description="Disordered" evidence="1">
    <location>
        <begin position="1244"/>
        <end position="1272"/>
    </location>
</feature>
<geneLocation type="plasmid" evidence="3 6">
    <name>HMPLAS2</name>
</geneLocation>
<reference evidence="3 6" key="3">
    <citation type="submission" date="2014-04" db="EMBL/GenBank/DDBJ databases">
        <title>Transcriptional profiles of Haloferax mediterranei on the basis of nitrogen availability.</title>
        <authorList>
            <person name="Bautista V."/>
        </authorList>
    </citation>
    <scope>NUCLEOTIDE SEQUENCE [LARGE SCALE GENOMIC DNA]</scope>
    <source>
        <strain evidence="3">ATCC 33500</strain>
        <strain evidence="6">ATCC 33500 / DSM 1411 / JCM 8866 / NBRC 14739 / NCIMB 2177 / R-4</strain>
        <plasmid evidence="3">HMPLAS2</plasmid>
        <plasmid evidence="6">Plasmid HMPLAS2</plasmid>
    </source>
</reference>
<dbReference type="EMBL" id="CP007553">
    <property type="protein sequence ID" value="AHZ24328.1"/>
    <property type="molecule type" value="Genomic_DNA"/>
</dbReference>
<feature type="region of interest" description="Disordered" evidence="1">
    <location>
        <begin position="1"/>
        <end position="74"/>
    </location>
</feature>
<name>I3RA23_HALMT</name>
<evidence type="ECO:0000313" key="5">
    <source>
        <dbReference type="Proteomes" id="UP000006469"/>
    </source>
</evidence>
<reference evidence="2" key="4">
    <citation type="submission" date="2014-05" db="EMBL/GenBank/DDBJ databases">
        <authorList>
            <person name="Wang L."/>
            <person name="Yang H."/>
            <person name="Xiang H."/>
        </authorList>
    </citation>
    <scope>NUCLEOTIDE SEQUENCE</scope>
    <source>
        <strain evidence="2">CGMCC 1.2087</strain>
        <plasmid evidence="2">pHM300</plasmid>
    </source>
</reference>
<evidence type="ECO:0000313" key="2">
    <source>
        <dbReference type="EMBL" id="AFK21083.1"/>
    </source>
</evidence>
<geneLocation type="plasmid" evidence="4 7">
    <name>pHME322</name>
</geneLocation>
<feature type="compositionally biased region" description="Basic and acidic residues" evidence="1">
    <location>
        <begin position="524"/>
        <end position="533"/>
    </location>
</feature>
<dbReference type="Proteomes" id="UP000299011">
    <property type="component" value="Plasmid pHME322"/>
</dbReference>
<dbReference type="EMBL" id="CP039141">
    <property type="protein sequence ID" value="QCQ77233.1"/>
    <property type="molecule type" value="Genomic_DNA"/>
</dbReference>
<feature type="region of interest" description="Disordered" evidence="1">
    <location>
        <begin position="1094"/>
        <end position="1115"/>
    </location>
</feature>
<feature type="compositionally biased region" description="Pro residues" evidence="1">
    <location>
        <begin position="535"/>
        <end position="550"/>
    </location>
</feature>
<feature type="region of interest" description="Disordered" evidence="1">
    <location>
        <begin position="985"/>
        <end position="1030"/>
    </location>
</feature>
<feature type="compositionally biased region" description="Polar residues" evidence="1">
    <location>
        <begin position="1205"/>
        <end position="1225"/>
    </location>
</feature>
<feature type="region of interest" description="Disordered" evidence="1">
    <location>
        <begin position="721"/>
        <end position="744"/>
    </location>
</feature>
<dbReference type="Proteomes" id="UP000006469">
    <property type="component" value="Plasmid pHM300"/>
</dbReference>
<gene>
    <name evidence="2" type="ordered locus">HFX_5251</name>
    <name evidence="3" type="ORF">BM92_17790</name>
    <name evidence="4" type="ORF">E6P09_18120</name>
</gene>
<dbReference type="RefSeq" id="WP_014732700.1">
    <property type="nucleotide sequence ID" value="NC_017943.1"/>
</dbReference>
<reference evidence="4 7" key="5">
    <citation type="submission" date="2019-04" db="EMBL/GenBank/DDBJ databases">
        <title>Methylomes of two halophilic Archaea, Haloarcula marismortui and Haloferax mediterranei.</title>
        <authorList>
            <person name="DasSarma S."/>
            <person name="DasSarma P."/>
            <person name="DasSarma S."/>
            <person name="Fomenkov A."/>
            <person name="Vincze T."/>
            <person name="Anton B.P."/>
            <person name="Roberts R.J."/>
        </authorList>
    </citation>
    <scope>NUCLEOTIDE SEQUENCE [LARGE SCALE GENOMIC DNA]</scope>
    <source>
        <strain evidence="4">ATCC 33500</strain>
        <strain evidence="7">ATCC 33500 / DSM 1411 / JCM 8866 / NBRC 14739 / NCIMB 2177 / R-4</strain>
        <plasmid evidence="4 7">pHME322</plasmid>
    </source>
</reference>
<geneLocation type="plasmid" evidence="2 5">
    <name>pHM300</name>
</geneLocation>
<dbReference type="HOGENOM" id="CLU_256335_0_0_2"/>
<keyword evidence="2" id="KW-0614">Plasmid</keyword>
<sequence length="1370" mass="146890">MSFDGNRPGEADTHEETDAEREGDAERRTLRLPDELAALDIDLDAGTPSETGGEQPRREPLWSSPAVEAGGTNNLEGLFSDIGIDTDDKGPFGGLLDDDVAKSGRLLDALGEDLGSLDDLLGEHAAELGGLISEPESVPRFPTTFFSQPVSTERGDSSTESDESDVIRTVVDPGMLQLAARGFENDHYLPDGRYLRWTFESGIGFPRSGFRLYRRESPSNISPKDIFAVRRSLRFKSNLSGGEIRTGNGLRVTHPNGVTVEQYDDHSHGVPLNETPTRVRFAESDAVDAAELSACWVSIKFARRRMTGSIGAVAVGEEGTETRVQDRGGVGIDLEIPFEPLPIPETELENIMEVQDVQVLEPNAEGSTLVGEQNGSDGSTEGVGSGDGESGGGSGGGDGSGGSSGVGGGISGFDSGGTGGIGAGALDIGPLWSSNTGFGGTGGGISVRPTPIQNPWVTGSLVLHGSVIDELKITGTGAMLYGVYWLPVGEYAETEGWEKVDTFRLPIRGDGVFYPRASKPGRSIARDRLRDTPPKALPPWDEPSWPPAPDPNAVRTDQRKRYLGDGHRRLEKALDTILEREMTDAVRQDSVTRKQTLSPDATTTNKLQGSEVELGLLDSVLTAAVDPQQATALGLATAETDRLDARFDYKLEADWPLLWWYAMLAPLTGVRLLKNYRDTEPDSNGVRLPIWSRTDQKPTTALEAMADAKVTVVSVATDIEATPSSPVSSPTGLSAELTPTPGESVPASVKLEWDADGGNLFTSGGHIAYAVRRKFQGTDEAIHHNDPDTGVTLPHMNASSGKASVTDHDPPGLGTATYRVSGMDVWGRFSDFAEITVEITDEVAPPAPTGLIADLVGDPDTTTWDLELEFDWTAGQRELAPDTASFELLCEQGKVEPTTADGSRGFDNWDRAEIAPGTRERIQVAWPSLSVTSNRAGITAQVEPAHATQDPTVDARVQVTIPDVTVPYDGDTAELSVTAVAVDTHGNPPTPDAPNAGDVARRAVASRTAPREPASPSMPPGPQQTTWPDAHGNCHWTCDWSSQPSGSQTKVLRASQARLLSTADVAHDDFAAKTPGKRAEQLRNLAANNQQVFSPDHQEPYDHNTTEHTVSLGGDDRGWTVVTVRHTGPTGTKSQWPGPDGFAVIAPRTPRVPSTPRLSARPDTDSVRLRLEPDASGTAKNVRLFRTPDPEAAKDLRRMRPLAFPNTSGSAADVPLQTNQPTTVTDDVPYADRWYAYRTVAESASGERSSPTEPVWVRASSSTPPPKPTVKSVEAVQGDDRKRRVEIDVEGYDLDLRLRRSRAGTDDWTTLEQTPVEDCTTVSTSPGGRVVEIVDEVPSSESSWAYTYTATVEDRRGRTATSDTTTQGGN</sequence>
<feature type="region of interest" description="Disordered" evidence="1">
    <location>
        <begin position="367"/>
        <end position="413"/>
    </location>
</feature>
<dbReference type="GeneID" id="40158375"/>
<organism evidence="2 5">
    <name type="scientific">Haloferax mediterranei (strain ATCC 33500 / DSM 1411 / JCM 8866 / NBRC 14739 / NCIMB 2177 / R-4)</name>
    <name type="common">Halobacterium mediterranei</name>
    <dbReference type="NCBI Taxonomy" id="523841"/>
    <lineage>
        <taxon>Archaea</taxon>
        <taxon>Methanobacteriati</taxon>
        <taxon>Methanobacteriota</taxon>
        <taxon>Stenosarchaea group</taxon>
        <taxon>Halobacteria</taxon>
        <taxon>Halobacteriales</taxon>
        <taxon>Haloferacaceae</taxon>
        <taxon>Haloferax</taxon>
    </lineage>
</organism>
<evidence type="ECO:0000256" key="1">
    <source>
        <dbReference type="SAM" id="MobiDB-lite"/>
    </source>
</evidence>
<evidence type="ECO:0000313" key="4">
    <source>
        <dbReference type="EMBL" id="QCQ77233.1"/>
    </source>
</evidence>
<evidence type="ECO:0000313" key="6">
    <source>
        <dbReference type="Proteomes" id="UP000027075"/>
    </source>
</evidence>
<protein>
    <submittedName>
        <fullName evidence="2">Uncharacterized protein</fullName>
    </submittedName>
</protein>
<feature type="compositionally biased region" description="Basic and acidic residues" evidence="1">
    <location>
        <begin position="7"/>
        <end position="34"/>
    </location>
</feature>
<reference evidence="2" key="1">
    <citation type="journal article" date="2012" name="Appl. Environ. Microbiol.">
        <title>Identification of the haloarchaeal phasin (PhaP) that functions in polyhydroxyalkanoate accumulation and granule formation in Haloferax mediterranei.</title>
        <authorList>
            <person name="Cai S."/>
            <person name="Cai L."/>
            <person name="Liu H."/>
            <person name="Liu X."/>
            <person name="Han J."/>
            <person name="Zhou J."/>
            <person name="Xiang H."/>
        </authorList>
    </citation>
    <scope>NUCLEOTIDE SEQUENCE</scope>
    <source>
        <strain evidence="2">CGMCC 1.2087</strain>
    </source>
</reference>
<dbReference type="EMBL" id="CP001870">
    <property type="protein sequence ID" value="AFK21083.1"/>
    <property type="molecule type" value="Genomic_DNA"/>
</dbReference>
<dbReference type="Proteomes" id="UP000027075">
    <property type="component" value="Plasmid HMPLAS2"/>
</dbReference>
<evidence type="ECO:0000313" key="7">
    <source>
        <dbReference type="Proteomes" id="UP000299011"/>
    </source>
</evidence>
<dbReference type="KEGG" id="hme:HFX_5251"/>
<evidence type="ECO:0000313" key="3">
    <source>
        <dbReference type="EMBL" id="AHZ24328.1"/>
    </source>
</evidence>
<feature type="compositionally biased region" description="Gly residues" evidence="1">
    <location>
        <begin position="381"/>
        <end position="413"/>
    </location>
</feature>